<proteinExistence type="predicted"/>
<protein>
    <submittedName>
        <fullName evidence="2">Uncharacterized protein</fullName>
    </submittedName>
</protein>
<dbReference type="AlphaFoldDB" id="A0A645ART7"/>
<dbReference type="EMBL" id="VSSQ01015431">
    <property type="protein sequence ID" value="MPM55779.1"/>
    <property type="molecule type" value="Genomic_DNA"/>
</dbReference>
<comment type="caution">
    <text evidence="2">The sequence shown here is derived from an EMBL/GenBank/DDBJ whole genome shotgun (WGS) entry which is preliminary data.</text>
</comment>
<dbReference type="AntiFam" id="ANF00076">
    <property type="entry name" value="Shadow ORF (opposite copA)"/>
</dbReference>
<organism evidence="2">
    <name type="scientific">bioreactor metagenome</name>
    <dbReference type="NCBI Taxonomy" id="1076179"/>
    <lineage>
        <taxon>unclassified sequences</taxon>
        <taxon>metagenomes</taxon>
        <taxon>ecological metagenomes</taxon>
    </lineage>
</organism>
<gene>
    <name evidence="2" type="ORF">SDC9_102576</name>
</gene>
<feature type="region of interest" description="Disordered" evidence="1">
    <location>
        <begin position="154"/>
        <end position="198"/>
    </location>
</feature>
<accession>A0A645ART7</accession>
<feature type="region of interest" description="Disordered" evidence="1">
    <location>
        <begin position="1"/>
        <end position="33"/>
    </location>
</feature>
<feature type="compositionally biased region" description="Basic and acidic residues" evidence="1">
    <location>
        <begin position="16"/>
        <end position="33"/>
    </location>
</feature>
<reference evidence="2" key="1">
    <citation type="submission" date="2019-08" db="EMBL/GenBank/DDBJ databases">
        <authorList>
            <person name="Kucharzyk K."/>
            <person name="Murdoch R.W."/>
            <person name="Higgins S."/>
            <person name="Loffler F."/>
        </authorList>
    </citation>
    <scope>NUCLEOTIDE SEQUENCE</scope>
</reference>
<feature type="compositionally biased region" description="Basic residues" evidence="1">
    <location>
        <begin position="188"/>
        <end position="198"/>
    </location>
</feature>
<sequence>MDQRCLQPRAIGHPAQKCDQRNHQHRRHEDGGHLVHQSLYGRLGSLRVLYQADDAREHRFRAHGGHLHDNAAVAIDRTSRERRPRLAHHRQRFTRQHGFINLGVPFQQHAIHRNALARPHHQLVACHHLGNRHIHLAISADQMRQFGPQRVQRADGSRRLPLGPRLQPFAQQHQRDHHGRGLEIQMRHMPRMRRGPQP</sequence>
<dbReference type="SUPFAM" id="SSF69737">
    <property type="entry name" value="Urease metallochaperone UreE, C-terminal domain"/>
    <property type="match status" value="1"/>
</dbReference>
<evidence type="ECO:0000256" key="1">
    <source>
        <dbReference type="SAM" id="MobiDB-lite"/>
    </source>
</evidence>
<evidence type="ECO:0000313" key="2">
    <source>
        <dbReference type="EMBL" id="MPM55779.1"/>
    </source>
</evidence>
<name>A0A645ART7_9ZZZZ</name>